<protein>
    <submittedName>
        <fullName evidence="2">Unannotated protein</fullName>
    </submittedName>
</protein>
<dbReference type="InterPro" id="IPR056935">
    <property type="entry name" value="Rv0428c-like_C"/>
</dbReference>
<dbReference type="Pfam" id="PF24553">
    <property type="entry name" value="Rv0428c_C"/>
    <property type="match status" value="1"/>
</dbReference>
<dbReference type="InterPro" id="IPR000182">
    <property type="entry name" value="GNAT_dom"/>
</dbReference>
<name>A0A6J6F1V1_9ZZZZ</name>
<organism evidence="2">
    <name type="scientific">freshwater metagenome</name>
    <dbReference type="NCBI Taxonomy" id="449393"/>
    <lineage>
        <taxon>unclassified sequences</taxon>
        <taxon>metagenomes</taxon>
        <taxon>ecological metagenomes</taxon>
    </lineage>
</organism>
<reference evidence="2" key="1">
    <citation type="submission" date="2020-05" db="EMBL/GenBank/DDBJ databases">
        <authorList>
            <person name="Chiriac C."/>
            <person name="Salcher M."/>
            <person name="Ghai R."/>
            <person name="Kavagutti S V."/>
        </authorList>
    </citation>
    <scope>NUCLEOTIDE SEQUENCE</scope>
</reference>
<evidence type="ECO:0000259" key="1">
    <source>
        <dbReference type="PROSITE" id="PS51186"/>
    </source>
</evidence>
<feature type="domain" description="N-acetyltransferase" evidence="1">
    <location>
        <begin position="186"/>
        <end position="326"/>
    </location>
</feature>
<dbReference type="InterPro" id="IPR016181">
    <property type="entry name" value="Acyl_CoA_acyltransferase"/>
</dbReference>
<dbReference type="AlphaFoldDB" id="A0A6J6F1V1"/>
<accession>A0A6J6F1V1</accession>
<dbReference type="Gene3D" id="3.40.630.30">
    <property type="match status" value="1"/>
</dbReference>
<proteinExistence type="predicted"/>
<dbReference type="SUPFAM" id="SSF55729">
    <property type="entry name" value="Acyl-CoA N-acyltransferases (Nat)"/>
    <property type="match status" value="1"/>
</dbReference>
<dbReference type="PROSITE" id="PS51186">
    <property type="entry name" value="GNAT"/>
    <property type="match status" value="1"/>
</dbReference>
<dbReference type="GO" id="GO:0016747">
    <property type="term" value="F:acyltransferase activity, transferring groups other than amino-acyl groups"/>
    <property type="evidence" value="ECO:0007669"/>
    <property type="project" value="InterPro"/>
</dbReference>
<evidence type="ECO:0000313" key="2">
    <source>
        <dbReference type="EMBL" id="CAB4582772.1"/>
    </source>
</evidence>
<dbReference type="CDD" id="cd04301">
    <property type="entry name" value="NAT_SF"/>
    <property type="match status" value="1"/>
</dbReference>
<sequence length="329" mass="36978">MRTHLAGAQSEKELAPLIGHRVSIRLHDGGGGYRDILGYLESSNSVKKKDGEIVEFDPKKIAALRVVIDAEFRAGAGAPLSMRIRDLEIAAAKTWPSDSLELFGQWQIRISKGFSYRANSVLPLGAPPFGDPPLEISEAVNYVVSKYLEHKLDPVFHVTLPIHQELDRYLSEKGWESPYEILVMVGDTRELTLKEAHGEIINDKQLSDSWLNLQGDHTVNEILERYPSQFLQLLINEETVSVGRLSIADGWGILTRIFVGEVHRNKGYGEEIISAMARAAENLECNKLALQVNSDNLAAIKLYEKMGFKVHHTYRYRKLLENKNVAECC</sequence>
<gene>
    <name evidence="2" type="ORF">UFOPK1791_00008</name>
</gene>
<dbReference type="EMBL" id="CAEZUF010000001">
    <property type="protein sequence ID" value="CAB4582772.1"/>
    <property type="molecule type" value="Genomic_DNA"/>
</dbReference>